<evidence type="ECO:0000256" key="6">
    <source>
        <dbReference type="ARBA" id="ARBA00023015"/>
    </source>
</evidence>
<evidence type="ECO:0000256" key="12">
    <source>
        <dbReference type="SAM" id="Phobius"/>
    </source>
</evidence>
<dbReference type="GO" id="GO:0006417">
    <property type="term" value="P:regulation of translation"/>
    <property type="evidence" value="ECO:0007669"/>
    <property type="project" value="TreeGrafter"/>
</dbReference>
<dbReference type="AlphaFoldDB" id="A0A919R5T0"/>
<evidence type="ECO:0000256" key="9">
    <source>
        <dbReference type="ARBA" id="ARBA00029829"/>
    </source>
</evidence>
<feature type="region of interest" description="Disordered" evidence="11">
    <location>
        <begin position="191"/>
        <end position="210"/>
    </location>
</feature>
<keyword evidence="8" id="KW-0804">Transcription</keyword>
<dbReference type="Pfam" id="PF10099">
    <property type="entry name" value="RskA_C"/>
    <property type="match status" value="1"/>
</dbReference>
<evidence type="ECO:0000256" key="4">
    <source>
        <dbReference type="ARBA" id="ARBA00022692"/>
    </source>
</evidence>
<comment type="subcellular location">
    <subcellularLocation>
        <location evidence="2">Cell membrane</location>
    </subcellularLocation>
    <subcellularLocation>
        <location evidence="1">Membrane</location>
        <topology evidence="1">Single-pass membrane protein</topology>
    </subcellularLocation>
</comment>
<evidence type="ECO:0000313" key="16">
    <source>
        <dbReference type="Proteomes" id="UP000655287"/>
    </source>
</evidence>
<feature type="domain" description="Anti-sigma K factor RskA C-terminal" evidence="13">
    <location>
        <begin position="101"/>
        <end position="239"/>
    </location>
</feature>
<evidence type="ECO:0000313" key="15">
    <source>
        <dbReference type="EMBL" id="GII78820.1"/>
    </source>
</evidence>
<dbReference type="RefSeq" id="WP_203988157.1">
    <property type="nucleotide sequence ID" value="NZ_BOOU01000053.1"/>
</dbReference>
<keyword evidence="6" id="KW-0805">Transcription regulation</keyword>
<dbReference type="InterPro" id="IPR053877">
    <property type="entry name" value="RskA_N"/>
</dbReference>
<evidence type="ECO:0000256" key="11">
    <source>
        <dbReference type="SAM" id="MobiDB-lite"/>
    </source>
</evidence>
<dbReference type="InterPro" id="IPR018764">
    <property type="entry name" value="RskA_C"/>
</dbReference>
<dbReference type="GO" id="GO:0005886">
    <property type="term" value="C:plasma membrane"/>
    <property type="evidence" value="ECO:0007669"/>
    <property type="project" value="UniProtKB-SubCell"/>
</dbReference>
<keyword evidence="3" id="KW-1003">Cell membrane</keyword>
<protein>
    <recommendedName>
        <fullName evidence="10">Regulator of SigK</fullName>
    </recommendedName>
    <alternativeName>
        <fullName evidence="9">Sigma-K anti-sigma factor RskA</fullName>
    </alternativeName>
</protein>
<keyword evidence="7 12" id="KW-0472">Membrane</keyword>
<sequence length="248" mass="25463">MRSDPHTLAGAYALHAVDDLGELAAIEGHLAGCPECAEEARGLRETAARLGAAVAVAPPPALRARVMAEIGLVRQLPPAVPPARAHAAPAAARSWWPRAATALAAACLAVAVGLGVVVVRTRDQLDAERDGGRRIAAVLAAPDSRSVTARTGAGGTATVVVSRSEQSMVFFSSGMAALPQGRTYQLWRIGRDGPRPDRLTRPDTAGRVPPTVLGGLGDATKVAVTVEPAGGSARPTTEPLLVLDLPRA</sequence>
<evidence type="ECO:0000256" key="3">
    <source>
        <dbReference type="ARBA" id="ARBA00022475"/>
    </source>
</evidence>
<comment type="caution">
    <text evidence="15">The sequence shown here is derived from an EMBL/GenBank/DDBJ whole genome shotgun (WGS) entry which is preliminary data.</text>
</comment>
<evidence type="ECO:0000256" key="8">
    <source>
        <dbReference type="ARBA" id="ARBA00023163"/>
    </source>
</evidence>
<keyword evidence="16" id="KW-1185">Reference proteome</keyword>
<keyword evidence="4 12" id="KW-0812">Transmembrane</keyword>
<keyword evidence="5 12" id="KW-1133">Transmembrane helix</keyword>
<dbReference type="InterPro" id="IPR041916">
    <property type="entry name" value="Anti_sigma_zinc_sf"/>
</dbReference>
<accession>A0A919R5T0</accession>
<evidence type="ECO:0000256" key="2">
    <source>
        <dbReference type="ARBA" id="ARBA00004236"/>
    </source>
</evidence>
<feature type="compositionally biased region" description="Basic and acidic residues" evidence="11">
    <location>
        <begin position="191"/>
        <end position="201"/>
    </location>
</feature>
<name>A0A919R5T0_9ACTN</name>
<evidence type="ECO:0000259" key="13">
    <source>
        <dbReference type="Pfam" id="PF10099"/>
    </source>
</evidence>
<dbReference type="Gene3D" id="1.10.10.1320">
    <property type="entry name" value="Anti-sigma factor, zinc-finger domain"/>
    <property type="match status" value="1"/>
</dbReference>
<dbReference type="EMBL" id="BOOU01000053">
    <property type="protein sequence ID" value="GII78820.1"/>
    <property type="molecule type" value="Genomic_DNA"/>
</dbReference>
<gene>
    <name evidence="15" type="ORF">Sru01_38020</name>
</gene>
<dbReference type="Proteomes" id="UP000655287">
    <property type="component" value="Unassembled WGS sequence"/>
</dbReference>
<feature type="transmembrane region" description="Helical" evidence="12">
    <location>
        <begin position="99"/>
        <end position="119"/>
    </location>
</feature>
<proteinExistence type="predicted"/>
<evidence type="ECO:0000259" key="14">
    <source>
        <dbReference type="Pfam" id="PF22618"/>
    </source>
</evidence>
<dbReference type="PANTHER" id="PTHR37461:SF1">
    <property type="entry name" value="ANTI-SIGMA-K FACTOR RSKA"/>
    <property type="match status" value="1"/>
</dbReference>
<dbReference type="GO" id="GO:0016989">
    <property type="term" value="F:sigma factor antagonist activity"/>
    <property type="evidence" value="ECO:0007669"/>
    <property type="project" value="TreeGrafter"/>
</dbReference>
<organism evidence="15 16">
    <name type="scientific">Sphaerisporangium rufum</name>
    <dbReference type="NCBI Taxonomy" id="1381558"/>
    <lineage>
        <taxon>Bacteria</taxon>
        <taxon>Bacillati</taxon>
        <taxon>Actinomycetota</taxon>
        <taxon>Actinomycetes</taxon>
        <taxon>Streptosporangiales</taxon>
        <taxon>Streptosporangiaceae</taxon>
        <taxon>Sphaerisporangium</taxon>
    </lineage>
</organism>
<evidence type="ECO:0000256" key="5">
    <source>
        <dbReference type="ARBA" id="ARBA00022989"/>
    </source>
</evidence>
<reference evidence="15" key="1">
    <citation type="submission" date="2021-01" db="EMBL/GenBank/DDBJ databases">
        <title>Whole genome shotgun sequence of Sphaerisporangium rufum NBRC 109079.</title>
        <authorList>
            <person name="Komaki H."/>
            <person name="Tamura T."/>
        </authorList>
    </citation>
    <scope>NUCLEOTIDE SEQUENCE</scope>
    <source>
        <strain evidence="15">NBRC 109079</strain>
    </source>
</reference>
<evidence type="ECO:0000256" key="1">
    <source>
        <dbReference type="ARBA" id="ARBA00004167"/>
    </source>
</evidence>
<evidence type="ECO:0000256" key="10">
    <source>
        <dbReference type="ARBA" id="ARBA00030803"/>
    </source>
</evidence>
<dbReference type="PANTHER" id="PTHR37461">
    <property type="entry name" value="ANTI-SIGMA-K FACTOR RSKA"/>
    <property type="match status" value="1"/>
</dbReference>
<evidence type="ECO:0000256" key="7">
    <source>
        <dbReference type="ARBA" id="ARBA00023136"/>
    </source>
</evidence>
<feature type="domain" description="Anti-sigma-K factor RskA N-terminal" evidence="14">
    <location>
        <begin position="6"/>
        <end position="48"/>
    </location>
</feature>
<dbReference type="InterPro" id="IPR051474">
    <property type="entry name" value="Anti-sigma-K/W_factor"/>
</dbReference>
<dbReference type="Pfam" id="PF22618">
    <property type="entry name" value="RskA_N"/>
    <property type="match status" value="1"/>
</dbReference>